<sequence>MKKIILLSYFSVFSVLVFASFPVDIIMDPEVVASEKFQLDTTAFIIGILTFFLLPYSLVLLFIRKKNFRGSLAWGWLAGLILLLLFLLFVLFSFIGFPEIPFY</sequence>
<feature type="transmembrane region" description="Helical" evidence="1">
    <location>
        <begin position="75"/>
        <end position="97"/>
    </location>
</feature>
<accession>E0XTR1</accession>
<keyword evidence="1" id="KW-1133">Transmembrane helix</keyword>
<evidence type="ECO:0000313" key="2">
    <source>
        <dbReference type="EMBL" id="ADI17802.1"/>
    </source>
</evidence>
<reference evidence="2" key="1">
    <citation type="journal article" date="2011" name="Environ. Microbiol.">
        <title>Time-series analyses of Monterey Bay coastal microbial picoplankton using a 'genome proxy' microarray.</title>
        <authorList>
            <person name="Rich V.I."/>
            <person name="Pham V.D."/>
            <person name="Eppley J."/>
            <person name="Shi Y."/>
            <person name="DeLong E.F."/>
        </authorList>
    </citation>
    <scope>NUCLEOTIDE SEQUENCE</scope>
</reference>
<name>E0XTR1_9SPHI</name>
<proteinExistence type="predicted"/>
<protein>
    <submittedName>
        <fullName evidence="2">Uncharacterized protein</fullName>
    </submittedName>
</protein>
<dbReference type="AlphaFoldDB" id="E0XTR1"/>
<evidence type="ECO:0000256" key="1">
    <source>
        <dbReference type="SAM" id="Phobius"/>
    </source>
</evidence>
<keyword evidence="1" id="KW-0472">Membrane</keyword>
<dbReference type="EMBL" id="GU474874">
    <property type="protein sequence ID" value="ADI17802.1"/>
    <property type="molecule type" value="Genomic_DNA"/>
</dbReference>
<organism evidence="2">
    <name type="scientific">uncultured Sphingobacteriales bacterium HF0130_33B19</name>
    <dbReference type="NCBI Taxonomy" id="710991"/>
    <lineage>
        <taxon>Bacteria</taxon>
        <taxon>Pseudomonadati</taxon>
        <taxon>Bacteroidota</taxon>
        <taxon>Sphingobacteriia</taxon>
        <taxon>Sphingobacteriales</taxon>
        <taxon>environmental samples</taxon>
    </lineage>
</organism>
<keyword evidence="1" id="KW-0812">Transmembrane</keyword>
<feature type="transmembrane region" description="Helical" evidence="1">
    <location>
        <begin position="43"/>
        <end position="63"/>
    </location>
</feature>